<reference evidence="6" key="1">
    <citation type="submission" date="2016-10" db="EMBL/GenBank/DDBJ databases">
        <authorList>
            <person name="Varghese N."/>
            <person name="Submissions S."/>
        </authorList>
    </citation>
    <scope>NUCLEOTIDE SEQUENCE [LARGE SCALE GENOMIC DNA]</scope>
    <source>
        <strain evidence="6">DSM 4771</strain>
    </source>
</reference>
<dbReference type="GO" id="GO:0005886">
    <property type="term" value="C:plasma membrane"/>
    <property type="evidence" value="ECO:0007669"/>
    <property type="project" value="TreeGrafter"/>
</dbReference>
<dbReference type="RefSeq" id="WP_093190538.1">
    <property type="nucleotide sequence ID" value="NZ_FNEV01000001.1"/>
</dbReference>
<dbReference type="PROSITE" id="PS00662">
    <property type="entry name" value="T2SP_E"/>
    <property type="match status" value="1"/>
</dbReference>
<sequence>MVERRRLGDILKQSGLITEEQIKEALELKRQDQKLGDVLLERGLITEQQLIQVLEIQLGVPRISLYQYPIDDSLLNLVSKEFAIRNLVMPLKQQGEKLILAMNDPMDYYTIEDLQMATGFQIDPVIATRDEIVQTINKQYNLKESEEEPEADPDSAPAIKTVDQLLQAGVQLKASDIHVDPQEGKVLVRYRIDGMLRTERSLPKRIQNSLIARVKIMANLNITENRLPQDGRIKTSVGSTPVDLRISIMPTVYGEKIVIRILDLGSVLNRLTELGFNKINYRRYLDLVERSSGLILLTGPTGSGKSSTLYASLNHLNTDEKNIVTIEDPVEYQLEGINQVQVNNRVGLTFSHGLRSILRQDPDIVMVGEIRDSETAEIAVRASLTGHLVFSTLHTNSAIDSIPRLIDMDIEPYLVVSSLAGIVAQRLVRRICNDCKEKQAPTEMEAEQFEKRGLSIDHVYRGKGCETCHYSGYRGRMAIQEVLVVDDEIRTLMMNNRSTTEIRKYAWDRDMIFLLDDGLLKVKQGATTIEEILRVALSE</sequence>
<dbReference type="SUPFAM" id="SSF52540">
    <property type="entry name" value="P-loop containing nucleoside triphosphate hydrolases"/>
    <property type="match status" value="1"/>
</dbReference>
<dbReference type="Gene3D" id="3.30.300.160">
    <property type="entry name" value="Type II secretion system, protein E, N-terminal domain"/>
    <property type="match status" value="1"/>
</dbReference>
<dbReference type="Gene3D" id="3.40.50.300">
    <property type="entry name" value="P-loop containing nucleotide triphosphate hydrolases"/>
    <property type="match status" value="1"/>
</dbReference>
<dbReference type="Gene3D" id="3.30.450.90">
    <property type="match status" value="1"/>
</dbReference>
<dbReference type="SUPFAM" id="SSF160246">
    <property type="entry name" value="EspE N-terminal domain-like"/>
    <property type="match status" value="1"/>
</dbReference>
<gene>
    <name evidence="5" type="ORF">SAMN04490247_0025</name>
</gene>
<dbReference type="Pfam" id="PF00437">
    <property type="entry name" value="T2SSE"/>
    <property type="match status" value="1"/>
</dbReference>
<dbReference type="OrthoDB" id="9808272at2"/>
<keyword evidence="2" id="KW-0547">Nucleotide-binding</keyword>
<dbReference type="CDD" id="cd01129">
    <property type="entry name" value="PulE-GspE-like"/>
    <property type="match status" value="1"/>
</dbReference>
<dbReference type="PANTHER" id="PTHR30258">
    <property type="entry name" value="TYPE II SECRETION SYSTEM PROTEIN GSPE-RELATED"/>
    <property type="match status" value="1"/>
</dbReference>
<organism evidence="5 6">
    <name type="scientific">Salimicrobium halophilum</name>
    <dbReference type="NCBI Taxonomy" id="86666"/>
    <lineage>
        <taxon>Bacteria</taxon>
        <taxon>Bacillati</taxon>
        <taxon>Bacillota</taxon>
        <taxon>Bacilli</taxon>
        <taxon>Bacillales</taxon>
        <taxon>Bacillaceae</taxon>
        <taxon>Salimicrobium</taxon>
    </lineage>
</organism>
<evidence type="ECO:0000256" key="1">
    <source>
        <dbReference type="ARBA" id="ARBA00006611"/>
    </source>
</evidence>
<proteinExistence type="inferred from homology"/>
<dbReference type="EMBL" id="FNEV01000001">
    <property type="protein sequence ID" value="SDI92502.1"/>
    <property type="molecule type" value="Genomic_DNA"/>
</dbReference>
<name>A0A1G8PJD2_9BACI</name>
<dbReference type="PANTHER" id="PTHR30258:SF1">
    <property type="entry name" value="PROTEIN TRANSPORT PROTEIN HOFB HOMOLOG"/>
    <property type="match status" value="1"/>
</dbReference>
<accession>A0A1G8PJD2</accession>
<keyword evidence="3" id="KW-0067">ATP-binding</keyword>
<comment type="similarity">
    <text evidence="1">Belongs to the GSP E family.</text>
</comment>
<dbReference type="InterPro" id="IPR001482">
    <property type="entry name" value="T2SS/T4SS_dom"/>
</dbReference>
<dbReference type="InterPro" id="IPR027417">
    <property type="entry name" value="P-loop_NTPase"/>
</dbReference>
<dbReference type="Pfam" id="PF05157">
    <property type="entry name" value="MshEN"/>
    <property type="match status" value="1"/>
</dbReference>
<evidence type="ECO:0000259" key="4">
    <source>
        <dbReference type="PROSITE" id="PS00662"/>
    </source>
</evidence>
<dbReference type="GO" id="GO:0005524">
    <property type="term" value="F:ATP binding"/>
    <property type="evidence" value="ECO:0007669"/>
    <property type="project" value="UniProtKB-KW"/>
</dbReference>
<dbReference type="AlphaFoldDB" id="A0A1G8PJD2"/>
<evidence type="ECO:0000256" key="3">
    <source>
        <dbReference type="ARBA" id="ARBA00022840"/>
    </source>
</evidence>
<dbReference type="InterPro" id="IPR007831">
    <property type="entry name" value="T2SS_GspE_N"/>
</dbReference>
<dbReference type="GO" id="GO:0016887">
    <property type="term" value="F:ATP hydrolysis activity"/>
    <property type="evidence" value="ECO:0007669"/>
    <property type="project" value="TreeGrafter"/>
</dbReference>
<evidence type="ECO:0000313" key="6">
    <source>
        <dbReference type="Proteomes" id="UP000199225"/>
    </source>
</evidence>
<dbReference type="STRING" id="86666.SAMN04490247_0025"/>
<evidence type="ECO:0000256" key="2">
    <source>
        <dbReference type="ARBA" id="ARBA00022741"/>
    </source>
</evidence>
<dbReference type="InterPro" id="IPR037257">
    <property type="entry name" value="T2SS_E_N_sf"/>
</dbReference>
<keyword evidence="6" id="KW-1185">Reference proteome</keyword>
<dbReference type="Proteomes" id="UP000199225">
    <property type="component" value="Unassembled WGS sequence"/>
</dbReference>
<dbReference type="FunFam" id="3.40.50.300:FF:000398">
    <property type="entry name" value="Type IV pilus assembly ATPase PilB"/>
    <property type="match status" value="1"/>
</dbReference>
<feature type="domain" description="Bacterial type II secretion system protein E" evidence="4">
    <location>
        <begin position="358"/>
        <end position="372"/>
    </location>
</feature>
<protein>
    <submittedName>
        <fullName evidence="5">Type IV pilus assembly protein PilB</fullName>
    </submittedName>
</protein>
<evidence type="ECO:0000313" key="5">
    <source>
        <dbReference type="EMBL" id="SDI92502.1"/>
    </source>
</evidence>